<accession>A3IYC9</accession>
<comment type="caution">
    <text evidence="1">The sequence shown here is derived from an EMBL/GenBank/DDBJ whole genome shotgun (WGS) entry which is preliminary data.</text>
</comment>
<name>A3IYC9_9CHRO</name>
<organism evidence="1 2">
    <name type="scientific">Crocosphaera chwakensis CCY0110</name>
    <dbReference type="NCBI Taxonomy" id="391612"/>
    <lineage>
        <taxon>Bacteria</taxon>
        <taxon>Bacillati</taxon>
        <taxon>Cyanobacteriota</taxon>
        <taxon>Cyanophyceae</taxon>
        <taxon>Oscillatoriophycideae</taxon>
        <taxon>Chroococcales</taxon>
        <taxon>Aphanothecaceae</taxon>
        <taxon>Crocosphaera</taxon>
        <taxon>Crocosphaera chwakensis</taxon>
    </lineage>
</organism>
<feature type="non-terminal residue" evidence="1">
    <location>
        <position position="32"/>
    </location>
</feature>
<keyword evidence="2" id="KW-1185">Reference proteome</keyword>
<protein>
    <submittedName>
        <fullName evidence="1">Uncharacterized protein</fullName>
    </submittedName>
</protein>
<dbReference type="eggNOG" id="COG2350">
    <property type="taxonomic scope" value="Bacteria"/>
</dbReference>
<evidence type="ECO:0000313" key="1">
    <source>
        <dbReference type="EMBL" id="EAZ88501.1"/>
    </source>
</evidence>
<dbReference type="AlphaFoldDB" id="A3IYC9"/>
<dbReference type="EMBL" id="AAXW01000079">
    <property type="protein sequence ID" value="EAZ88501.1"/>
    <property type="molecule type" value="Genomic_DNA"/>
</dbReference>
<dbReference type="Proteomes" id="UP000003781">
    <property type="component" value="Unassembled WGS sequence"/>
</dbReference>
<reference evidence="1 2" key="1">
    <citation type="submission" date="2007-03" db="EMBL/GenBank/DDBJ databases">
        <authorList>
            <person name="Stal L."/>
            <person name="Ferriera S."/>
            <person name="Johnson J."/>
            <person name="Kravitz S."/>
            <person name="Beeson K."/>
            <person name="Sutton G."/>
            <person name="Rogers Y.-H."/>
            <person name="Friedman R."/>
            <person name="Frazier M."/>
            <person name="Venter J.C."/>
        </authorList>
    </citation>
    <scope>NUCLEOTIDE SEQUENCE [LARGE SCALE GENOMIC DNA]</scope>
    <source>
        <strain evidence="1 2">CCY0110</strain>
    </source>
</reference>
<gene>
    <name evidence="1" type="ORF">CY0110_06914</name>
</gene>
<proteinExistence type="predicted"/>
<sequence length="32" mass="3894">MPWFVKIETGIVNKKVFDQYVPDHKKYVQELI</sequence>
<evidence type="ECO:0000313" key="2">
    <source>
        <dbReference type="Proteomes" id="UP000003781"/>
    </source>
</evidence>